<accession>A0A7C3SIX5</accession>
<dbReference type="Pfam" id="PF00753">
    <property type="entry name" value="Lactamase_B"/>
    <property type="match status" value="1"/>
</dbReference>
<name>A0A7C3SIX5_9BACT</name>
<dbReference type="SUPFAM" id="SSF56281">
    <property type="entry name" value="Metallo-hydrolase/oxidoreductase"/>
    <property type="match status" value="1"/>
</dbReference>
<keyword evidence="3 6" id="KW-0378">Hydrolase</keyword>
<evidence type="ECO:0000313" key="6">
    <source>
        <dbReference type="EMBL" id="HGB14741.1"/>
    </source>
</evidence>
<protein>
    <submittedName>
        <fullName evidence="6">MBL fold metallo-hydrolase</fullName>
    </submittedName>
</protein>
<reference evidence="6" key="1">
    <citation type="journal article" date="2020" name="mSystems">
        <title>Genome- and Community-Level Interaction Insights into Carbon Utilization and Element Cycling Functions of Hydrothermarchaeota in Hydrothermal Sediment.</title>
        <authorList>
            <person name="Zhou Z."/>
            <person name="Liu Y."/>
            <person name="Xu W."/>
            <person name="Pan J."/>
            <person name="Luo Z.H."/>
            <person name="Li M."/>
        </authorList>
    </citation>
    <scope>NUCLEOTIDE SEQUENCE [LARGE SCALE GENOMIC DNA]</scope>
    <source>
        <strain evidence="6">SpSt-776</strain>
    </source>
</reference>
<dbReference type="InterPro" id="IPR051453">
    <property type="entry name" value="MBL_Glyoxalase_II"/>
</dbReference>
<evidence type="ECO:0000256" key="2">
    <source>
        <dbReference type="ARBA" id="ARBA00022723"/>
    </source>
</evidence>
<evidence type="ECO:0000259" key="5">
    <source>
        <dbReference type="SMART" id="SM00849"/>
    </source>
</evidence>
<evidence type="ECO:0000256" key="3">
    <source>
        <dbReference type="ARBA" id="ARBA00022801"/>
    </source>
</evidence>
<comment type="caution">
    <text evidence="6">The sequence shown here is derived from an EMBL/GenBank/DDBJ whole genome shotgun (WGS) entry which is preliminary data.</text>
</comment>
<dbReference type="AlphaFoldDB" id="A0A7C3SIX5"/>
<gene>
    <name evidence="6" type="ORF">ENV62_05850</name>
</gene>
<keyword evidence="4" id="KW-0862">Zinc</keyword>
<dbReference type="PANTHER" id="PTHR46233:SF3">
    <property type="entry name" value="HYDROXYACYLGLUTATHIONE HYDROLASE GLOC"/>
    <property type="match status" value="1"/>
</dbReference>
<sequence>MPLVIVSEKIGPLEIITYLVADPDRQEALVLDPGGPTLQLLAHLRRNNWRLRWIVNTHGHADHTAGNDFWVAETGAPVVMHRLDWEFFSRPEMQELAKAEGFPPLTRVDVLVEDGHRLPLGTWEAIVLHTPGHTPGSICLLLPGHLFTGDTLFVEAAGRTDLPGGSLDKLIQSLETKIMPLPDDTRIWPGHDYGGGASSTLAHEKENNPFLTDFF</sequence>
<keyword evidence="2" id="KW-0479">Metal-binding</keyword>
<dbReference type="SMART" id="SM00849">
    <property type="entry name" value="Lactamase_B"/>
    <property type="match status" value="1"/>
</dbReference>
<evidence type="ECO:0000256" key="4">
    <source>
        <dbReference type="ARBA" id="ARBA00022833"/>
    </source>
</evidence>
<comment type="cofactor">
    <cofactor evidence="1">
        <name>Zn(2+)</name>
        <dbReference type="ChEBI" id="CHEBI:29105"/>
    </cofactor>
</comment>
<dbReference type="GO" id="GO:0046872">
    <property type="term" value="F:metal ion binding"/>
    <property type="evidence" value="ECO:0007669"/>
    <property type="project" value="UniProtKB-KW"/>
</dbReference>
<organism evidence="6">
    <name type="scientific">Desulfobacca acetoxidans</name>
    <dbReference type="NCBI Taxonomy" id="60893"/>
    <lineage>
        <taxon>Bacteria</taxon>
        <taxon>Pseudomonadati</taxon>
        <taxon>Thermodesulfobacteriota</taxon>
        <taxon>Desulfobaccia</taxon>
        <taxon>Desulfobaccales</taxon>
        <taxon>Desulfobaccaceae</taxon>
        <taxon>Desulfobacca</taxon>
    </lineage>
</organism>
<dbReference type="PANTHER" id="PTHR46233">
    <property type="entry name" value="HYDROXYACYLGLUTATHIONE HYDROLASE GLOC"/>
    <property type="match status" value="1"/>
</dbReference>
<dbReference type="InterPro" id="IPR001279">
    <property type="entry name" value="Metallo-B-lactamas"/>
</dbReference>
<dbReference type="CDD" id="cd06262">
    <property type="entry name" value="metallo-hydrolase-like_MBL-fold"/>
    <property type="match status" value="1"/>
</dbReference>
<evidence type="ECO:0000256" key="1">
    <source>
        <dbReference type="ARBA" id="ARBA00001947"/>
    </source>
</evidence>
<feature type="domain" description="Metallo-beta-lactamase" evidence="5">
    <location>
        <begin position="14"/>
        <end position="191"/>
    </location>
</feature>
<dbReference type="InterPro" id="IPR036866">
    <property type="entry name" value="RibonucZ/Hydroxyglut_hydro"/>
</dbReference>
<proteinExistence type="predicted"/>
<dbReference type="Gene3D" id="3.60.15.10">
    <property type="entry name" value="Ribonuclease Z/Hydroxyacylglutathione hydrolase-like"/>
    <property type="match status" value="1"/>
</dbReference>
<dbReference type="GO" id="GO:0016787">
    <property type="term" value="F:hydrolase activity"/>
    <property type="evidence" value="ECO:0007669"/>
    <property type="project" value="UniProtKB-KW"/>
</dbReference>
<dbReference type="EMBL" id="DTHB01000043">
    <property type="protein sequence ID" value="HGB14741.1"/>
    <property type="molecule type" value="Genomic_DNA"/>
</dbReference>